<dbReference type="EMBL" id="CP092865">
    <property type="protein sequence ID" value="UYV64390.1"/>
    <property type="molecule type" value="Genomic_DNA"/>
</dbReference>
<dbReference type="Proteomes" id="UP001235939">
    <property type="component" value="Chromosome 03"/>
</dbReference>
<evidence type="ECO:0000313" key="1">
    <source>
        <dbReference type="EMBL" id="UYV64390.1"/>
    </source>
</evidence>
<organism evidence="1 2">
    <name type="scientific">Cordylochernes scorpioides</name>
    <dbReference type="NCBI Taxonomy" id="51811"/>
    <lineage>
        <taxon>Eukaryota</taxon>
        <taxon>Metazoa</taxon>
        <taxon>Ecdysozoa</taxon>
        <taxon>Arthropoda</taxon>
        <taxon>Chelicerata</taxon>
        <taxon>Arachnida</taxon>
        <taxon>Pseudoscorpiones</taxon>
        <taxon>Cheliferoidea</taxon>
        <taxon>Chernetidae</taxon>
        <taxon>Cordylochernes</taxon>
    </lineage>
</organism>
<reference evidence="1 2" key="1">
    <citation type="submission" date="2022-01" db="EMBL/GenBank/DDBJ databases">
        <title>A chromosomal length assembly of Cordylochernes scorpioides.</title>
        <authorList>
            <person name="Zeh D."/>
            <person name="Zeh J."/>
        </authorList>
    </citation>
    <scope>NUCLEOTIDE SEQUENCE [LARGE SCALE GENOMIC DNA]</scope>
    <source>
        <strain evidence="1">IN4F17</strain>
        <tissue evidence="1">Whole Body</tissue>
    </source>
</reference>
<protein>
    <submittedName>
        <fullName evidence="1">P4HA2</fullName>
    </submittedName>
</protein>
<accession>A0ABY6K716</accession>
<gene>
    <name evidence="1" type="ORF">LAZ67_3000496</name>
</gene>
<proteinExistence type="predicted"/>
<keyword evidence="2" id="KW-1185">Reference proteome</keyword>
<sequence>MFIAYDTVPDPDHPRAKGNLRYYMEAVKKTGQFKRGDDGDEVPKESRIQVVIKAEPVSEMSEKEIYERLCRGEKVMDVVKEHQLHCRQLTPRSLPIYVLKEEEFSLAPRIVIYHDVLSDSEIEVIQTLAQPKVQ</sequence>
<evidence type="ECO:0000313" key="2">
    <source>
        <dbReference type="Proteomes" id="UP001235939"/>
    </source>
</evidence>
<name>A0ABY6K716_9ARAC</name>